<dbReference type="AlphaFoldDB" id="A0A161W994"/>
<keyword evidence="4" id="KW-1185">Reference proteome</keyword>
<evidence type="ECO:0008006" key="5">
    <source>
        <dbReference type="Google" id="ProtNLM"/>
    </source>
</evidence>
<dbReference type="Proteomes" id="UP000076552">
    <property type="component" value="Unassembled WGS sequence"/>
</dbReference>
<sequence length="249" mass="26017">MSTCFDRSSNQDLGLVACDPNGDLKSCCAPSDSCASNGLCVTNRTDTLTPYFINGCTEQNWNSATCLNQCDQSGGNGVLPCGRGKFCCYGLEGCDCNNATAVFSLDPVIVVTSIPISASKTSSVSATTSTTASTSTAESTASAPTASLDSEPTPSAGSVLESSNHGNVLSVGLGVGLGVGIPLIAFVVGLVWFLKKRRRSKPVAVTPQEPTKQEINYHALHRTEELDTGHYRAELQVDYPPAELPGSRL</sequence>
<evidence type="ECO:0000256" key="2">
    <source>
        <dbReference type="SAM" id="Phobius"/>
    </source>
</evidence>
<evidence type="ECO:0000313" key="3">
    <source>
        <dbReference type="EMBL" id="KZL68033.1"/>
    </source>
</evidence>
<feature type="compositionally biased region" description="Polar residues" evidence="1">
    <location>
        <begin position="148"/>
        <end position="161"/>
    </location>
</feature>
<keyword evidence="2" id="KW-0472">Membrane</keyword>
<name>A0A161W994_9PEZI</name>
<gene>
    <name evidence="3" type="ORF">CT0861_04157</name>
</gene>
<keyword evidence="2" id="KW-1133">Transmembrane helix</keyword>
<comment type="caution">
    <text evidence="3">The sequence shown here is derived from an EMBL/GenBank/DDBJ whole genome shotgun (WGS) entry which is preliminary data.</text>
</comment>
<dbReference type="EMBL" id="LFIV01000131">
    <property type="protein sequence ID" value="KZL68033.1"/>
    <property type="molecule type" value="Genomic_DNA"/>
</dbReference>
<evidence type="ECO:0000256" key="1">
    <source>
        <dbReference type="SAM" id="MobiDB-lite"/>
    </source>
</evidence>
<reference evidence="3 4" key="1">
    <citation type="submission" date="2015-06" db="EMBL/GenBank/DDBJ databases">
        <title>Survival trade-offs in plant roots during colonization by closely related pathogenic and mutualistic fungi.</title>
        <authorList>
            <person name="Hacquard S."/>
            <person name="Kracher B."/>
            <person name="Hiruma K."/>
            <person name="Weinman A."/>
            <person name="Muench P."/>
            <person name="Garrido Oter R."/>
            <person name="Ver Loren van Themaat E."/>
            <person name="Dallerey J.-F."/>
            <person name="Damm U."/>
            <person name="Henrissat B."/>
            <person name="Lespinet O."/>
            <person name="Thon M."/>
            <person name="Kemen E."/>
            <person name="McHardy A.C."/>
            <person name="Schulze-Lefert P."/>
            <person name="O'Connell R.J."/>
        </authorList>
    </citation>
    <scope>NUCLEOTIDE SEQUENCE [LARGE SCALE GENOMIC DNA]</scope>
    <source>
        <strain evidence="3 4">0861</strain>
    </source>
</reference>
<accession>A0A161W994</accession>
<proteinExistence type="predicted"/>
<feature type="region of interest" description="Disordered" evidence="1">
    <location>
        <begin position="125"/>
        <end position="161"/>
    </location>
</feature>
<protein>
    <recommendedName>
        <fullName evidence="5">Mid2 domain-containing protein</fullName>
    </recommendedName>
</protein>
<dbReference type="STRING" id="708197.A0A161W994"/>
<feature type="transmembrane region" description="Helical" evidence="2">
    <location>
        <begin position="168"/>
        <end position="194"/>
    </location>
</feature>
<organism evidence="3 4">
    <name type="scientific">Colletotrichum tofieldiae</name>
    <dbReference type="NCBI Taxonomy" id="708197"/>
    <lineage>
        <taxon>Eukaryota</taxon>
        <taxon>Fungi</taxon>
        <taxon>Dikarya</taxon>
        <taxon>Ascomycota</taxon>
        <taxon>Pezizomycotina</taxon>
        <taxon>Sordariomycetes</taxon>
        <taxon>Hypocreomycetidae</taxon>
        <taxon>Glomerellales</taxon>
        <taxon>Glomerellaceae</taxon>
        <taxon>Colletotrichum</taxon>
        <taxon>Colletotrichum spaethianum species complex</taxon>
    </lineage>
</organism>
<evidence type="ECO:0000313" key="4">
    <source>
        <dbReference type="Proteomes" id="UP000076552"/>
    </source>
</evidence>
<keyword evidence="2" id="KW-0812">Transmembrane</keyword>
<feature type="compositionally biased region" description="Low complexity" evidence="1">
    <location>
        <begin position="125"/>
        <end position="147"/>
    </location>
</feature>